<accession>I4AQH1</accession>
<reference evidence="3" key="1">
    <citation type="submission" date="2012-06" db="EMBL/GenBank/DDBJ databases">
        <title>The complete genome of Flexibacter litoralis DSM 6794.</title>
        <authorList>
            <person name="Lucas S."/>
            <person name="Copeland A."/>
            <person name="Lapidus A."/>
            <person name="Glavina del Rio T."/>
            <person name="Dalin E."/>
            <person name="Tice H."/>
            <person name="Bruce D."/>
            <person name="Goodwin L."/>
            <person name="Pitluck S."/>
            <person name="Peters L."/>
            <person name="Ovchinnikova G."/>
            <person name="Lu M."/>
            <person name="Kyrpides N."/>
            <person name="Mavromatis K."/>
            <person name="Ivanova N."/>
            <person name="Brettin T."/>
            <person name="Detter J.C."/>
            <person name="Han C."/>
            <person name="Larimer F."/>
            <person name="Land M."/>
            <person name="Hauser L."/>
            <person name="Markowitz V."/>
            <person name="Cheng J.-F."/>
            <person name="Hugenholtz P."/>
            <person name="Woyke T."/>
            <person name="Wu D."/>
            <person name="Spring S."/>
            <person name="Lang E."/>
            <person name="Kopitz M."/>
            <person name="Brambilla E."/>
            <person name="Klenk H.-P."/>
            <person name="Eisen J.A."/>
        </authorList>
    </citation>
    <scope>NUCLEOTIDE SEQUENCE [LARGE SCALE GENOMIC DNA]</scope>
    <source>
        <strain evidence="3">ATCC 23117 / DSM 6794 / NBRC 15988 / NCIMB 1366 / Sio-4</strain>
    </source>
</reference>
<keyword evidence="2" id="KW-0378">Hydrolase</keyword>
<gene>
    <name evidence="2" type="ordered locus">Fleli_3903</name>
</gene>
<dbReference type="Gene3D" id="3.40.50.1820">
    <property type="entry name" value="alpha/beta hydrolase"/>
    <property type="match status" value="1"/>
</dbReference>
<evidence type="ECO:0000313" key="3">
    <source>
        <dbReference type="Proteomes" id="UP000006054"/>
    </source>
</evidence>
<keyword evidence="3" id="KW-1185">Reference proteome</keyword>
<dbReference type="PANTHER" id="PTHR46438">
    <property type="entry name" value="ALPHA/BETA-HYDROLASES SUPERFAMILY PROTEIN"/>
    <property type="match status" value="1"/>
</dbReference>
<dbReference type="GO" id="GO:0016787">
    <property type="term" value="F:hydrolase activity"/>
    <property type="evidence" value="ECO:0007669"/>
    <property type="project" value="UniProtKB-KW"/>
</dbReference>
<organism evidence="2 3">
    <name type="scientific">Bernardetia litoralis (strain ATCC 23117 / DSM 6794 / NBRC 15988 / NCIMB 1366 / Fx l1 / Sio-4)</name>
    <name type="common">Flexibacter litoralis</name>
    <dbReference type="NCBI Taxonomy" id="880071"/>
    <lineage>
        <taxon>Bacteria</taxon>
        <taxon>Pseudomonadati</taxon>
        <taxon>Bacteroidota</taxon>
        <taxon>Cytophagia</taxon>
        <taxon>Cytophagales</taxon>
        <taxon>Bernardetiaceae</taxon>
        <taxon>Bernardetia</taxon>
    </lineage>
</organism>
<proteinExistence type="predicted"/>
<feature type="domain" description="AB hydrolase-1" evidence="1">
    <location>
        <begin position="36"/>
        <end position="266"/>
    </location>
</feature>
<dbReference type="EMBL" id="CP003345">
    <property type="protein sequence ID" value="AFM06206.1"/>
    <property type="molecule type" value="Genomic_DNA"/>
</dbReference>
<dbReference type="Proteomes" id="UP000006054">
    <property type="component" value="Chromosome"/>
</dbReference>
<protein>
    <submittedName>
        <fullName evidence="2">Putative hydrolase or acyltransferase of alpha/beta superfamily</fullName>
    </submittedName>
</protein>
<keyword evidence="2" id="KW-0012">Acyltransferase</keyword>
<keyword evidence="2" id="KW-0808">Transferase</keyword>
<dbReference type="OrthoDB" id="9796770at2"/>
<dbReference type="PANTHER" id="PTHR46438:SF11">
    <property type="entry name" value="LIPASE-RELATED"/>
    <property type="match status" value="1"/>
</dbReference>
<dbReference type="InterPro" id="IPR000073">
    <property type="entry name" value="AB_hydrolase_1"/>
</dbReference>
<dbReference type="SUPFAM" id="SSF53474">
    <property type="entry name" value="alpha/beta-Hydrolases"/>
    <property type="match status" value="1"/>
</dbReference>
<dbReference type="AlphaFoldDB" id="I4AQH1"/>
<evidence type="ECO:0000259" key="1">
    <source>
        <dbReference type="Pfam" id="PF00561"/>
    </source>
</evidence>
<name>I4AQH1_BERLS</name>
<evidence type="ECO:0000313" key="2">
    <source>
        <dbReference type="EMBL" id="AFM06206.1"/>
    </source>
</evidence>
<dbReference type="HOGENOM" id="CLU_020336_13_2_10"/>
<dbReference type="Pfam" id="PF00561">
    <property type="entry name" value="Abhydrolase_1"/>
    <property type="match status" value="1"/>
</dbReference>
<dbReference type="PRINTS" id="PR00111">
    <property type="entry name" value="ABHYDROLASE"/>
</dbReference>
<sequence>MKDFQHLLKKYTNQYSRFLSIDGVLIHYRIEGEGEPLVLLHGAFSSLHTFDEWTKRLSKKYRIIRLDLPGFALTGSVPDDDYSMKRHLYYLNCFLEILGIKKFHLGGSSLGGWISWEYALHYPQKVQKLILIDAAGFMDTDSIPLPFKMARTPLFGRVIKYVIQHNVLEQFVREVYYNQSKITPEIVERYYELFTREGNPEAFLLLVNNKHKENTKNIKNLEMPVLIMWGREDRWIPVKNAHRFHELIPQNRMLIYDRVGHLPMEEVPVQTSKAVIKFLSEEF</sequence>
<dbReference type="eggNOG" id="COG2267">
    <property type="taxonomic scope" value="Bacteria"/>
</dbReference>
<dbReference type="InterPro" id="IPR029058">
    <property type="entry name" value="AB_hydrolase_fold"/>
</dbReference>
<dbReference type="STRING" id="880071.Fleli_3903"/>
<dbReference type="GO" id="GO:0016746">
    <property type="term" value="F:acyltransferase activity"/>
    <property type="evidence" value="ECO:0007669"/>
    <property type="project" value="UniProtKB-KW"/>
</dbReference>
<dbReference type="RefSeq" id="WP_014799629.1">
    <property type="nucleotide sequence ID" value="NC_018018.1"/>
</dbReference>
<dbReference type="KEGG" id="fli:Fleli_3903"/>